<evidence type="ECO:0000259" key="4">
    <source>
        <dbReference type="PROSITE" id="PS51156"/>
    </source>
</evidence>
<feature type="compositionally biased region" description="Polar residues" evidence="3">
    <location>
        <begin position="1145"/>
        <end position="1166"/>
    </location>
</feature>
<name>G0NQ74_CAEBE</name>
<dbReference type="Proteomes" id="UP000008068">
    <property type="component" value="Unassembled WGS sequence"/>
</dbReference>
<evidence type="ECO:0000256" key="1">
    <source>
        <dbReference type="ARBA" id="ARBA00023242"/>
    </source>
</evidence>
<feature type="compositionally biased region" description="Polar residues" evidence="3">
    <location>
        <begin position="246"/>
        <end position="255"/>
    </location>
</feature>
<feature type="compositionally biased region" description="Basic and acidic residues" evidence="3">
    <location>
        <begin position="1306"/>
        <end position="1322"/>
    </location>
</feature>
<dbReference type="EMBL" id="GL379923">
    <property type="protein sequence ID" value="EGT35528.1"/>
    <property type="molecule type" value="Genomic_DNA"/>
</dbReference>
<evidence type="ECO:0000256" key="2">
    <source>
        <dbReference type="SAM" id="Coils"/>
    </source>
</evidence>
<feature type="compositionally biased region" description="Basic and acidic residues" evidence="3">
    <location>
        <begin position="1405"/>
        <end position="1429"/>
    </location>
</feature>
<feature type="compositionally biased region" description="Basic and acidic residues" evidence="3">
    <location>
        <begin position="276"/>
        <end position="297"/>
    </location>
</feature>
<protein>
    <recommendedName>
        <fullName evidence="4">ELM2 domain-containing protein</fullName>
    </recommendedName>
</protein>
<feature type="compositionally biased region" description="Basic and acidic residues" evidence="3">
    <location>
        <begin position="63"/>
        <end position="78"/>
    </location>
</feature>
<feature type="compositionally biased region" description="Acidic residues" evidence="3">
    <location>
        <begin position="846"/>
        <end position="856"/>
    </location>
</feature>
<feature type="region of interest" description="Disordered" evidence="3">
    <location>
        <begin position="1514"/>
        <end position="1545"/>
    </location>
</feature>
<feature type="region of interest" description="Disordered" evidence="3">
    <location>
        <begin position="1335"/>
        <end position="1355"/>
    </location>
</feature>
<feature type="region of interest" description="Disordered" evidence="3">
    <location>
        <begin position="1671"/>
        <end position="1712"/>
    </location>
</feature>
<feature type="compositionally biased region" description="Acidic residues" evidence="3">
    <location>
        <begin position="919"/>
        <end position="932"/>
    </location>
</feature>
<evidence type="ECO:0000313" key="6">
    <source>
        <dbReference type="Proteomes" id="UP000008068"/>
    </source>
</evidence>
<keyword evidence="2" id="KW-0175">Coiled coil</keyword>
<feature type="compositionally biased region" description="Acidic residues" evidence="3">
    <location>
        <begin position="113"/>
        <end position="127"/>
    </location>
</feature>
<feature type="compositionally biased region" description="Polar residues" evidence="3">
    <location>
        <begin position="1533"/>
        <end position="1545"/>
    </location>
</feature>
<dbReference type="InterPro" id="IPR000949">
    <property type="entry name" value="ELM2_dom"/>
</dbReference>
<feature type="compositionally biased region" description="Acidic residues" evidence="3">
    <location>
        <begin position="262"/>
        <end position="275"/>
    </location>
</feature>
<proteinExistence type="predicted"/>
<evidence type="ECO:0000313" key="5">
    <source>
        <dbReference type="EMBL" id="EGT35528.1"/>
    </source>
</evidence>
<feature type="compositionally biased region" description="Basic and acidic residues" evidence="3">
    <location>
        <begin position="438"/>
        <end position="455"/>
    </location>
</feature>
<feature type="region of interest" description="Disordered" evidence="3">
    <location>
        <begin position="206"/>
        <end position="478"/>
    </location>
</feature>
<feature type="region of interest" description="Disordered" evidence="3">
    <location>
        <begin position="1395"/>
        <end position="1501"/>
    </location>
</feature>
<keyword evidence="6" id="KW-1185">Reference proteome</keyword>
<feature type="coiled-coil region" evidence="2">
    <location>
        <begin position="1620"/>
        <end position="1647"/>
    </location>
</feature>
<feature type="compositionally biased region" description="Polar residues" evidence="3">
    <location>
        <begin position="469"/>
        <end position="478"/>
    </location>
</feature>
<dbReference type="eggNOG" id="ENOG502S9JK">
    <property type="taxonomic scope" value="Eukaryota"/>
</dbReference>
<feature type="region of interest" description="Disordered" evidence="3">
    <location>
        <begin position="824"/>
        <end position="937"/>
    </location>
</feature>
<feature type="region of interest" description="Disordered" evidence="3">
    <location>
        <begin position="1008"/>
        <end position="1062"/>
    </location>
</feature>
<gene>
    <name evidence="5" type="ORF">CAEBREN_18616</name>
</gene>
<feature type="region of interest" description="Disordered" evidence="3">
    <location>
        <begin position="1"/>
        <end position="181"/>
    </location>
</feature>
<feature type="compositionally biased region" description="Basic and acidic residues" evidence="3">
    <location>
        <begin position="1674"/>
        <end position="1695"/>
    </location>
</feature>
<dbReference type="HOGENOM" id="CLU_232016_0_0_1"/>
<accession>G0NQ74</accession>
<feature type="compositionally biased region" description="Basic residues" evidence="3">
    <location>
        <begin position="865"/>
        <end position="899"/>
    </location>
</feature>
<feature type="region of interest" description="Disordered" evidence="3">
    <location>
        <begin position="533"/>
        <end position="571"/>
    </location>
</feature>
<evidence type="ECO:0000256" key="3">
    <source>
        <dbReference type="SAM" id="MobiDB-lite"/>
    </source>
</evidence>
<reference evidence="6" key="1">
    <citation type="submission" date="2011-07" db="EMBL/GenBank/DDBJ databases">
        <authorList>
            <consortium name="Caenorhabditis brenneri Sequencing and Analysis Consortium"/>
            <person name="Wilson R.K."/>
        </authorList>
    </citation>
    <scope>NUCLEOTIDE SEQUENCE [LARGE SCALE GENOMIC DNA]</scope>
    <source>
        <strain evidence="6">PB2801</strain>
    </source>
</reference>
<feature type="compositionally biased region" description="Polar residues" evidence="3">
    <location>
        <begin position="1112"/>
        <end position="1128"/>
    </location>
</feature>
<feature type="domain" description="ELM2" evidence="4">
    <location>
        <begin position="1720"/>
        <end position="1816"/>
    </location>
</feature>
<feature type="compositionally biased region" description="Polar residues" evidence="3">
    <location>
        <begin position="1337"/>
        <end position="1355"/>
    </location>
</feature>
<feature type="region of interest" description="Disordered" evidence="3">
    <location>
        <begin position="1074"/>
        <end position="1252"/>
    </location>
</feature>
<feature type="compositionally biased region" description="Polar residues" evidence="3">
    <location>
        <begin position="382"/>
        <end position="393"/>
    </location>
</feature>
<feature type="compositionally biased region" description="Polar residues" evidence="3">
    <location>
        <begin position="1029"/>
        <end position="1059"/>
    </location>
</feature>
<dbReference type="PROSITE" id="PS51156">
    <property type="entry name" value="ELM2"/>
    <property type="match status" value="1"/>
</dbReference>
<dbReference type="STRING" id="135651.G0NQ74"/>
<feature type="compositionally biased region" description="Basic residues" evidence="3">
    <location>
        <begin position="1016"/>
        <end position="1028"/>
    </location>
</feature>
<keyword evidence="1" id="KW-0539">Nucleus</keyword>
<organism evidence="6">
    <name type="scientific">Caenorhabditis brenneri</name>
    <name type="common">Nematode worm</name>
    <dbReference type="NCBI Taxonomy" id="135651"/>
    <lineage>
        <taxon>Eukaryota</taxon>
        <taxon>Metazoa</taxon>
        <taxon>Ecdysozoa</taxon>
        <taxon>Nematoda</taxon>
        <taxon>Chromadorea</taxon>
        <taxon>Rhabditida</taxon>
        <taxon>Rhabditina</taxon>
        <taxon>Rhabditomorpha</taxon>
        <taxon>Rhabditoidea</taxon>
        <taxon>Rhabditidae</taxon>
        <taxon>Peloderinae</taxon>
        <taxon>Caenorhabditis</taxon>
    </lineage>
</organism>
<feature type="region of interest" description="Disordered" evidence="3">
    <location>
        <begin position="1264"/>
        <end position="1322"/>
    </location>
</feature>
<feature type="compositionally biased region" description="Polar residues" evidence="3">
    <location>
        <begin position="1093"/>
        <end position="1102"/>
    </location>
</feature>
<feature type="compositionally biased region" description="Polar residues" evidence="3">
    <location>
        <begin position="1233"/>
        <end position="1244"/>
    </location>
</feature>
<feature type="compositionally biased region" description="Polar residues" evidence="3">
    <location>
        <begin position="89"/>
        <end position="104"/>
    </location>
</feature>
<dbReference type="InParanoid" id="G0NQ74"/>
<sequence length="2129" mass="239834">MWWVRTRLATDDGQPGCSGPPPQWQIDNMRTGPLKKKKVDEKKDEGPVITLADYEDFDTATESEIRAAERRHNHRNTEATRLNKKPSEPGSSARPQTLDVTDSEANSKRVGADDDDVVIISDDEESGILDRPTNRAEASNVGNRKRGSEQAGHLSESRARFRSQRALIIPERDEPAATKATTGGVITLEDFEDADGIPLMEGLRHNRRNTEASRMTTDPIAPGTSVPSEVRDPPDAENNGDAFKTARSNQSNADCNTKRVEPDDDDVIIISDDEESRNRERPTNRAEASDVGTEKEGSGSGLSNGNRLLYRSQRAIVTPERDVPEATDETMGGLISLADYKPRKARPNQPNTKVTAEPSKPGPTVPPPDVHDVPVKSGNPDKPTNQIVASSGVTAKGGSGAGLSNGDRMLYRSQHSITPERDKPEADDPTMGGLINIEDYKVVRLRESERPDQRNTKVTAESGKPGTSAPPQVNAVPNSVNDVDVEIISSSPKSHQSNARVGQVAKKNNEVGSSGPGACDDDVIITVEDDAGEPRFEVPSTNGNGTTTFSNCKEMQSKPKTRSNRNSSGVTNVEEDVPRVATRLQAKEVGQTRKAVMKATEDNTPVTSGPLNIQDVPGYEDKADEIIREKSRNIQSTRHNNVIEDPETSVPSPQASNVEAEAVDDLQVEQQIQRSPQTKQVLKATKTQKELTEPEPVEVIDVSDNENDPVEDIRMAEPLRSALKSAHRDENAPKVEKVLMFSKFNEVYEVPYKKKDNNGNPYLDLHVWDKRIIRYTREPELLKPPPTKNPISANLGSVEDIDVSDDELKKSIRNSIQLIMTASGIAQKPSNKPAEESEAGAKVADTEDMPDEEKENEETVEKNNGRRRSARQAVQKPKRQPVKKKTAYKSRGNPRKNNRKPPATPKKIAKKPETIEPPQADEVEDQDMPDEDPTSKEKYSVVLQAFIRSVTYKQRHGGPKKAPLRELIMRRIYIPTGYNDLRTAPPMKEGFQRWRVLATDDALEEMEMMESNGQPRSRRPRKRFRKKQVATQNTQARTSGTQQPQQRTNSSRNTGQQPQRPVGDVITISDNAEEPGASVQPAGGSNPRALRTSRATEQQQKEVITLDDDPPSTGSERSVISTRGSTARTVGGVITIEDFEVEEQPGSTSNPPVPNANQTQPATTNEPYKRVITMADYETGSPPPESERGVWRRPGTSARAVGGVVTIEDYEDAGQPGASEQQPPQLVGGSNPPVDNTTEDQPQPSEKPYQRVITLDDFEMETLSERGPLSTTSPRIATDDGQPGTSGLLPARSRRSKGSAQSGEPEVVRSEKEPEASDKPYERVITLDDYEMETLSERGQQSTTAPRITTNNGQRGTFELSPLFFGYFLAGCYLTKKQKINRLRLRNSANISEPVVTEVDPETDSSEKPSERVITLDDSEKASSKREQQNTRVPRLATDDGQPGTSGLPPSRSRRSKRPMNDDEQEVDVPETHEQSPKQAEGSTPPIPNKTNPNPQSIEKPDVIAVNHSKDVERPATWKPEWPPQLARRSNPPVLNTNQISEQPSQEVIILDDMPPPKTMNRNIEITRRVIKMGNEYIIVIEKTFRKFRERRSDRKRRTVFTLEESERGDIIMGVKVTNMDYYQQELEKHEKRKKAEQEEKENLNWNNYYTDTPGAGTYPYGLRHQPHQFPVEDLEKKKEEQEAKRRKQEEEKRTRGQRKKKRALAEEEEKKGKTPEYFQGVKFGKEFQVDIPAYTPEVDPAEYYKNQEPMGEAMWRPQPKKDKKEKLSFEMIWYTYWKVIWRQFEGHIPFHYALQVLMYSKYSIPDALENIDKSLKKLHQEFKPLSEGQYRKFHNFLRVRIFNRNRLQKEVLRNYHLLEVNDYFSKYKIYHKSFYAKVCRCDDRFHEPLDFTPRWCCSNCTKNMKTNPLPPDQLCLICQTYSKLTNGETRPAKDVVFSRSDMRKIADWNILEIAEHRTVTREEFEKAQRKSDKYRWKRLELTEEEHDMLNLHLVPHLEAWKSNKLTLEQKKELGKFLVEQLTPHPIPLFVPCGCTGEKGDRPWMIRKDEVKQKTETAPNAAVATTVSPVVPAPKKKKPVRGQGKGKLPPEQILTPGAWWTLKIVYKNSIEIDDANGSTPNSHCSFFLP</sequence>